<reference evidence="3" key="1">
    <citation type="journal article" date="2017" name="Nat. Ecol. Evol.">
        <title>Genome expansion and lineage-specific genetic innovations in the forest pathogenic fungi Armillaria.</title>
        <authorList>
            <person name="Sipos G."/>
            <person name="Prasanna A.N."/>
            <person name="Walter M.C."/>
            <person name="O'Connor E."/>
            <person name="Balint B."/>
            <person name="Krizsan K."/>
            <person name="Kiss B."/>
            <person name="Hess J."/>
            <person name="Varga T."/>
            <person name="Slot J."/>
            <person name="Riley R."/>
            <person name="Boka B."/>
            <person name="Rigling D."/>
            <person name="Barry K."/>
            <person name="Lee J."/>
            <person name="Mihaltcheva S."/>
            <person name="LaButti K."/>
            <person name="Lipzen A."/>
            <person name="Waldron R."/>
            <person name="Moloney N.M."/>
            <person name="Sperisen C."/>
            <person name="Kredics L."/>
            <person name="Vagvoelgyi C."/>
            <person name="Patrignani A."/>
            <person name="Fitzpatrick D."/>
            <person name="Nagy I."/>
            <person name="Doyle S."/>
            <person name="Anderson J.B."/>
            <person name="Grigoriev I.V."/>
            <person name="Gueldener U."/>
            <person name="Muensterkoetter M."/>
            <person name="Nagy L.G."/>
        </authorList>
    </citation>
    <scope>NUCLEOTIDE SEQUENCE [LARGE SCALE GENOMIC DNA]</scope>
    <source>
        <strain evidence="3">Ar21-2</strain>
    </source>
</reference>
<sequence length="118" mass="12746">MSQETASRSPSPAVQPKQKRGLTRSRSIDELDDNYDAGAWRRRNQRQGGRGLPLGGEDPVRAVSGTVNQLDQTARGVANVDGGGGRKDTLKLRLDLNIDVEITIKAKVHGDVSLSLLD</sequence>
<evidence type="ECO:0000313" key="3">
    <source>
        <dbReference type="Proteomes" id="UP000217790"/>
    </source>
</evidence>
<organism evidence="2 3">
    <name type="scientific">Armillaria gallica</name>
    <name type="common">Bulbous honey fungus</name>
    <name type="synonym">Armillaria bulbosa</name>
    <dbReference type="NCBI Taxonomy" id="47427"/>
    <lineage>
        <taxon>Eukaryota</taxon>
        <taxon>Fungi</taxon>
        <taxon>Dikarya</taxon>
        <taxon>Basidiomycota</taxon>
        <taxon>Agaricomycotina</taxon>
        <taxon>Agaricomycetes</taxon>
        <taxon>Agaricomycetidae</taxon>
        <taxon>Agaricales</taxon>
        <taxon>Marasmiineae</taxon>
        <taxon>Physalacriaceae</taxon>
        <taxon>Armillaria</taxon>
    </lineage>
</organism>
<dbReference type="AlphaFoldDB" id="A0A2H3DQM5"/>
<evidence type="ECO:0000256" key="1">
    <source>
        <dbReference type="SAM" id="MobiDB-lite"/>
    </source>
</evidence>
<name>A0A2H3DQM5_ARMGA</name>
<dbReference type="EMBL" id="KZ293657">
    <property type="protein sequence ID" value="PBK93158.1"/>
    <property type="molecule type" value="Genomic_DNA"/>
</dbReference>
<dbReference type="PANTHER" id="PTHR35587:SF4">
    <property type="match status" value="1"/>
</dbReference>
<dbReference type="OrthoDB" id="2873061at2759"/>
<evidence type="ECO:0000313" key="2">
    <source>
        <dbReference type="EMBL" id="PBK93158.1"/>
    </source>
</evidence>
<dbReference type="InParanoid" id="A0A2H3DQM5"/>
<gene>
    <name evidence="2" type="ORF">ARMGADRAFT_150189</name>
</gene>
<dbReference type="STRING" id="47427.A0A2H3DQM5"/>
<feature type="region of interest" description="Disordered" evidence="1">
    <location>
        <begin position="1"/>
        <end position="60"/>
    </location>
</feature>
<accession>A0A2H3DQM5</accession>
<protein>
    <submittedName>
        <fullName evidence="2">Uncharacterized protein</fullName>
    </submittedName>
</protein>
<dbReference type="PANTHER" id="PTHR35587">
    <property type="entry name" value="EXPRESSED PROTEIN"/>
    <property type="match status" value="1"/>
</dbReference>
<dbReference type="Proteomes" id="UP000217790">
    <property type="component" value="Unassembled WGS sequence"/>
</dbReference>
<keyword evidence="3" id="KW-1185">Reference proteome</keyword>
<proteinExistence type="predicted"/>
<feature type="compositionally biased region" description="Polar residues" evidence="1">
    <location>
        <begin position="1"/>
        <end position="12"/>
    </location>
</feature>